<comment type="caution">
    <text evidence="1">The sequence shown here is derived from an EMBL/GenBank/DDBJ whole genome shotgun (WGS) entry which is preliminary data.</text>
</comment>
<protein>
    <submittedName>
        <fullName evidence="1">Uncharacterized protein</fullName>
    </submittedName>
</protein>
<dbReference type="AlphaFoldDB" id="A0A9D4Q2M6"/>
<reference evidence="1" key="1">
    <citation type="journal article" date="2020" name="Cell">
        <title>Large-Scale Comparative Analyses of Tick Genomes Elucidate Their Genetic Diversity and Vector Capacities.</title>
        <authorList>
            <consortium name="Tick Genome and Microbiome Consortium (TIGMIC)"/>
            <person name="Jia N."/>
            <person name="Wang J."/>
            <person name="Shi W."/>
            <person name="Du L."/>
            <person name="Sun Y."/>
            <person name="Zhan W."/>
            <person name="Jiang J.F."/>
            <person name="Wang Q."/>
            <person name="Zhang B."/>
            <person name="Ji P."/>
            <person name="Bell-Sakyi L."/>
            <person name="Cui X.M."/>
            <person name="Yuan T.T."/>
            <person name="Jiang B.G."/>
            <person name="Yang W.F."/>
            <person name="Lam T.T."/>
            <person name="Chang Q.C."/>
            <person name="Ding S.J."/>
            <person name="Wang X.J."/>
            <person name="Zhu J.G."/>
            <person name="Ruan X.D."/>
            <person name="Zhao L."/>
            <person name="Wei J.T."/>
            <person name="Ye R.Z."/>
            <person name="Que T.C."/>
            <person name="Du C.H."/>
            <person name="Zhou Y.H."/>
            <person name="Cheng J.X."/>
            <person name="Dai P.F."/>
            <person name="Guo W.B."/>
            <person name="Han X.H."/>
            <person name="Huang E.J."/>
            <person name="Li L.F."/>
            <person name="Wei W."/>
            <person name="Gao Y.C."/>
            <person name="Liu J.Z."/>
            <person name="Shao H.Z."/>
            <person name="Wang X."/>
            <person name="Wang C.C."/>
            <person name="Yang T.C."/>
            <person name="Huo Q.B."/>
            <person name="Li W."/>
            <person name="Chen H.Y."/>
            <person name="Chen S.E."/>
            <person name="Zhou L.G."/>
            <person name="Ni X.B."/>
            <person name="Tian J.H."/>
            <person name="Sheng Y."/>
            <person name="Liu T."/>
            <person name="Pan Y.S."/>
            <person name="Xia L.Y."/>
            <person name="Li J."/>
            <person name="Zhao F."/>
            <person name="Cao W.C."/>
        </authorList>
    </citation>
    <scope>NUCLEOTIDE SEQUENCE</scope>
    <source>
        <strain evidence="1">Rsan-2018</strain>
    </source>
</reference>
<reference evidence="1" key="2">
    <citation type="submission" date="2021-09" db="EMBL/GenBank/DDBJ databases">
        <authorList>
            <person name="Jia N."/>
            <person name="Wang J."/>
            <person name="Shi W."/>
            <person name="Du L."/>
            <person name="Sun Y."/>
            <person name="Zhan W."/>
            <person name="Jiang J."/>
            <person name="Wang Q."/>
            <person name="Zhang B."/>
            <person name="Ji P."/>
            <person name="Sakyi L.B."/>
            <person name="Cui X."/>
            <person name="Yuan T."/>
            <person name="Jiang B."/>
            <person name="Yang W."/>
            <person name="Lam T.T.-Y."/>
            <person name="Chang Q."/>
            <person name="Ding S."/>
            <person name="Wang X."/>
            <person name="Zhu J."/>
            <person name="Ruan X."/>
            <person name="Zhao L."/>
            <person name="Wei J."/>
            <person name="Que T."/>
            <person name="Du C."/>
            <person name="Cheng J."/>
            <person name="Dai P."/>
            <person name="Han X."/>
            <person name="Huang E."/>
            <person name="Gao Y."/>
            <person name="Liu J."/>
            <person name="Shao H."/>
            <person name="Ye R."/>
            <person name="Li L."/>
            <person name="Wei W."/>
            <person name="Wang X."/>
            <person name="Wang C."/>
            <person name="Huo Q."/>
            <person name="Li W."/>
            <person name="Guo W."/>
            <person name="Chen H."/>
            <person name="Chen S."/>
            <person name="Zhou L."/>
            <person name="Zhou L."/>
            <person name="Ni X."/>
            <person name="Tian J."/>
            <person name="Zhou Y."/>
            <person name="Sheng Y."/>
            <person name="Liu T."/>
            <person name="Pan Y."/>
            <person name="Xia L."/>
            <person name="Li J."/>
            <person name="Zhao F."/>
            <person name="Cao W."/>
        </authorList>
    </citation>
    <scope>NUCLEOTIDE SEQUENCE</scope>
    <source>
        <strain evidence="1">Rsan-2018</strain>
        <tissue evidence="1">Larvae</tissue>
    </source>
</reference>
<organism evidence="1 2">
    <name type="scientific">Rhipicephalus sanguineus</name>
    <name type="common">Brown dog tick</name>
    <name type="synonym">Ixodes sanguineus</name>
    <dbReference type="NCBI Taxonomy" id="34632"/>
    <lineage>
        <taxon>Eukaryota</taxon>
        <taxon>Metazoa</taxon>
        <taxon>Ecdysozoa</taxon>
        <taxon>Arthropoda</taxon>
        <taxon>Chelicerata</taxon>
        <taxon>Arachnida</taxon>
        <taxon>Acari</taxon>
        <taxon>Parasitiformes</taxon>
        <taxon>Ixodida</taxon>
        <taxon>Ixodoidea</taxon>
        <taxon>Ixodidae</taxon>
        <taxon>Rhipicephalinae</taxon>
        <taxon>Rhipicephalus</taxon>
        <taxon>Rhipicephalus</taxon>
    </lineage>
</organism>
<dbReference type="Proteomes" id="UP000821837">
    <property type="component" value="Chromosome 3"/>
</dbReference>
<gene>
    <name evidence="1" type="ORF">HPB52_020678</name>
</gene>
<evidence type="ECO:0000313" key="2">
    <source>
        <dbReference type="Proteomes" id="UP000821837"/>
    </source>
</evidence>
<sequence length="584" mass="65816">MYRQLDFSVRPCHHFYSHVCNSFGEGPDIPNIKVFEYYSESDFYTKPATPAGLAMHSLFQSCLIHTQNAHKLGGSTAATYIDALGANNVVRVKTPPELLAFLFGMTVKYDIRISPAIAVYGRGGFPDYLYFSGMDKIGEFLVIALKKTRPRVESVLIDKYNHLRQECLKSINQLLSINVTLETMEDIEREIDLNYTATYAMSNSSVVAHLVPSLTLDDWGAVVRNVSGVDLPAKLYHTDLAVTQQILAATLDVDGQPTTSAFFIFKAVSDLLLDHMKYGNRHSSTSAFRYCRRVVSRHSALSAVAVLEENQRGREHDDTFRRIFAEIVDAISAEAATILPSHDQRNVSTYLKSLKILLPTEVYPERNVPPMSSDYVRNLITLFTSGWAYYSYKRPPGITRLVSQAAVTNGIVVINRTVVIPLVTYSVLSFNSSTDHVVTMSAIGVLIADAIWSDMLLKRVWSAETTKMVTNYTSCLKNLRVFFPDRFFLFKLTIMSINTALRVTRGSQWLEEFSVSSRWATSRCRLFYYLFVHHHYCPVNKISRKQLAEEVQYIASISNDFLSAFQCPRPTTGDVPTCSMSSQL</sequence>
<name>A0A9D4Q2M6_RHISA</name>
<keyword evidence="2" id="KW-1185">Reference proteome</keyword>
<dbReference type="EMBL" id="JABSTV010001249">
    <property type="protein sequence ID" value="KAH7963349.1"/>
    <property type="molecule type" value="Genomic_DNA"/>
</dbReference>
<proteinExistence type="predicted"/>
<accession>A0A9D4Q2M6</accession>
<dbReference type="SUPFAM" id="SSF55486">
    <property type="entry name" value="Metalloproteases ('zincins'), catalytic domain"/>
    <property type="match status" value="1"/>
</dbReference>
<evidence type="ECO:0000313" key="1">
    <source>
        <dbReference type="EMBL" id="KAH7963349.1"/>
    </source>
</evidence>